<dbReference type="GO" id="GO:0006865">
    <property type="term" value="P:amino acid transport"/>
    <property type="evidence" value="ECO:0007669"/>
    <property type="project" value="TreeGrafter"/>
</dbReference>
<feature type="signal peptide" evidence="4">
    <location>
        <begin position="1"/>
        <end position="30"/>
    </location>
</feature>
<keyword evidence="2" id="KW-0813">Transport</keyword>
<comment type="similarity">
    <text evidence="1">Belongs to the bacterial solute-binding protein 3 family.</text>
</comment>
<name>A0A919A0S1_9ACTN</name>
<reference evidence="6" key="1">
    <citation type="journal article" date="2014" name="Int. J. Syst. Evol. Microbiol.">
        <title>Complete genome sequence of Corynebacterium casei LMG S-19264T (=DSM 44701T), isolated from a smear-ripened cheese.</title>
        <authorList>
            <consortium name="US DOE Joint Genome Institute (JGI-PGF)"/>
            <person name="Walter F."/>
            <person name="Albersmeier A."/>
            <person name="Kalinowski J."/>
            <person name="Ruckert C."/>
        </authorList>
    </citation>
    <scope>NUCLEOTIDE SEQUENCE</scope>
    <source>
        <strain evidence="6">JCM 4784</strain>
    </source>
</reference>
<comment type="caution">
    <text evidence="6">The sequence shown here is derived from an EMBL/GenBank/DDBJ whole genome shotgun (WGS) entry which is preliminary data.</text>
</comment>
<dbReference type="Gene3D" id="3.40.190.10">
    <property type="entry name" value="Periplasmic binding protein-like II"/>
    <property type="match status" value="2"/>
</dbReference>
<dbReference type="GO" id="GO:0005576">
    <property type="term" value="C:extracellular region"/>
    <property type="evidence" value="ECO:0007669"/>
    <property type="project" value="TreeGrafter"/>
</dbReference>
<dbReference type="InterPro" id="IPR001638">
    <property type="entry name" value="Solute-binding_3/MltF_N"/>
</dbReference>
<sequence length="293" mass="32270">MTHPCRRLTRRSALAVAAATALLAAPVACAPDGGDGDDASVLTGTTHIGTSFDHPGFSLHAGRTVRGLDVDLASYLGEAIGFTPRFQDVTIDAREQELREGAADLVISVYSITPERQKVVDFVGPYLMTQQGFLVREDYDGIKSEKDVRGKLLCTAEKSTSSAADLPPEATFLEERDFSTCVRKLQRGSVDAVFSDEAMLFGYVQQQRRSKVPLRVVPNVSFGLTNRYGIGLKKGHTDDCRKLLRALRTYLVEEWAGDVKVQLPALVDAYPADWENRFKPDPHDLNTYSSCRK</sequence>
<evidence type="ECO:0000256" key="3">
    <source>
        <dbReference type="ARBA" id="ARBA00022729"/>
    </source>
</evidence>
<dbReference type="SUPFAM" id="SSF53850">
    <property type="entry name" value="Periplasmic binding protein-like II"/>
    <property type="match status" value="1"/>
</dbReference>
<organism evidence="6 7">
    <name type="scientific">Streptomyces longispororuber</name>
    <dbReference type="NCBI Taxonomy" id="68230"/>
    <lineage>
        <taxon>Bacteria</taxon>
        <taxon>Bacillati</taxon>
        <taxon>Actinomycetota</taxon>
        <taxon>Actinomycetes</taxon>
        <taxon>Kitasatosporales</taxon>
        <taxon>Streptomycetaceae</taxon>
        <taxon>Streptomyces</taxon>
    </lineage>
</organism>
<evidence type="ECO:0000256" key="1">
    <source>
        <dbReference type="ARBA" id="ARBA00010333"/>
    </source>
</evidence>
<dbReference type="Pfam" id="PF00497">
    <property type="entry name" value="SBP_bac_3"/>
    <property type="match status" value="1"/>
</dbReference>
<dbReference type="SMART" id="SM00062">
    <property type="entry name" value="PBPb"/>
    <property type="match status" value="1"/>
</dbReference>
<dbReference type="AlphaFoldDB" id="A0A919A0S1"/>
<reference evidence="6" key="2">
    <citation type="submission" date="2020-09" db="EMBL/GenBank/DDBJ databases">
        <authorList>
            <person name="Sun Q."/>
            <person name="Ohkuma M."/>
        </authorList>
    </citation>
    <scope>NUCLEOTIDE SEQUENCE</scope>
    <source>
        <strain evidence="6">JCM 4784</strain>
    </source>
</reference>
<accession>A0A919A0S1</accession>
<dbReference type="InterPro" id="IPR006311">
    <property type="entry name" value="TAT_signal"/>
</dbReference>
<dbReference type="Proteomes" id="UP000608024">
    <property type="component" value="Unassembled WGS sequence"/>
</dbReference>
<evidence type="ECO:0000259" key="5">
    <source>
        <dbReference type="SMART" id="SM00062"/>
    </source>
</evidence>
<feature type="domain" description="Solute-binding protein family 3/N-terminal" evidence="5">
    <location>
        <begin position="45"/>
        <end position="259"/>
    </location>
</feature>
<evidence type="ECO:0000256" key="2">
    <source>
        <dbReference type="ARBA" id="ARBA00022448"/>
    </source>
</evidence>
<dbReference type="RefSeq" id="WP_190139006.1">
    <property type="nucleotide sequence ID" value="NZ_BNBT01000120.1"/>
</dbReference>
<evidence type="ECO:0000313" key="7">
    <source>
        <dbReference type="Proteomes" id="UP000608024"/>
    </source>
</evidence>
<dbReference type="InterPro" id="IPR051455">
    <property type="entry name" value="Bact_solute-bind_prot3"/>
</dbReference>
<dbReference type="PANTHER" id="PTHR30085:SF6">
    <property type="entry name" value="ABC TRANSPORTER GLUTAMINE-BINDING PROTEIN GLNH"/>
    <property type="match status" value="1"/>
</dbReference>
<dbReference type="PANTHER" id="PTHR30085">
    <property type="entry name" value="AMINO ACID ABC TRANSPORTER PERMEASE"/>
    <property type="match status" value="1"/>
</dbReference>
<evidence type="ECO:0000313" key="6">
    <source>
        <dbReference type="EMBL" id="GHE81939.1"/>
    </source>
</evidence>
<dbReference type="EMBL" id="BNBT01000120">
    <property type="protein sequence ID" value="GHE81939.1"/>
    <property type="molecule type" value="Genomic_DNA"/>
</dbReference>
<proteinExistence type="inferred from homology"/>
<evidence type="ECO:0000256" key="4">
    <source>
        <dbReference type="SAM" id="SignalP"/>
    </source>
</evidence>
<dbReference type="PROSITE" id="PS51318">
    <property type="entry name" value="TAT"/>
    <property type="match status" value="1"/>
</dbReference>
<keyword evidence="7" id="KW-1185">Reference proteome</keyword>
<gene>
    <name evidence="6" type="ORF">GCM10018785_57500</name>
</gene>
<protein>
    <submittedName>
        <fullName evidence="6">Glutamate-binding protein</fullName>
    </submittedName>
</protein>
<feature type="chain" id="PRO_5037309687" evidence="4">
    <location>
        <begin position="31"/>
        <end position="293"/>
    </location>
</feature>
<keyword evidence="3 4" id="KW-0732">Signal</keyword>
<dbReference type="GO" id="GO:0030288">
    <property type="term" value="C:outer membrane-bounded periplasmic space"/>
    <property type="evidence" value="ECO:0007669"/>
    <property type="project" value="TreeGrafter"/>
</dbReference>